<dbReference type="InterPro" id="IPR027417">
    <property type="entry name" value="P-loop_NTPase"/>
</dbReference>
<evidence type="ECO:0000313" key="3">
    <source>
        <dbReference type="EMBL" id="MBB5184867.1"/>
    </source>
</evidence>
<dbReference type="PANTHER" id="PTHR33295:SF7">
    <property type="entry name" value="ATPASE"/>
    <property type="match status" value="1"/>
</dbReference>
<dbReference type="InterPro" id="IPR041682">
    <property type="entry name" value="AAA_14"/>
</dbReference>
<name>A0A7W8FZC2_9FIRM</name>
<accession>A0A7W8FZC2</accession>
<evidence type="ECO:0008006" key="5">
    <source>
        <dbReference type="Google" id="ProtNLM"/>
    </source>
</evidence>
<dbReference type="EMBL" id="JACHHD010000007">
    <property type="protein sequence ID" value="MBB5184867.1"/>
    <property type="molecule type" value="Genomic_DNA"/>
</dbReference>
<evidence type="ECO:0000259" key="1">
    <source>
        <dbReference type="Pfam" id="PF13173"/>
    </source>
</evidence>
<dbReference type="InterPro" id="IPR025420">
    <property type="entry name" value="DUF4143"/>
</dbReference>
<feature type="domain" description="DUF4143" evidence="2">
    <location>
        <begin position="233"/>
        <end position="397"/>
    </location>
</feature>
<dbReference type="Pfam" id="PF13173">
    <property type="entry name" value="AAA_14"/>
    <property type="match status" value="1"/>
</dbReference>
<dbReference type="Pfam" id="PF13635">
    <property type="entry name" value="DUF4143"/>
    <property type="match status" value="1"/>
</dbReference>
<dbReference type="Proteomes" id="UP000521313">
    <property type="component" value="Unassembled WGS sequence"/>
</dbReference>
<dbReference type="RefSeq" id="WP_183375220.1">
    <property type="nucleotide sequence ID" value="NZ_JACHHD010000007.1"/>
</dbReference>
<gene>
    <name evidence="3" type="ORF">HNQ43_000913</name>
</gene>
<proteinExistence type="predicted"/>
<protein>
    <recommendedName>
        <fullName evidence="5">ATPase</fullName>
    </recommendedName>
</protein>
<dbReference type="AlphaFoldDB" id="A0A7W8FZC2"/>
<evidence type="ECO:0000313" key="4">
    <source>
        <dbReference type="Proteomes" id="UP000521313"/>
    </source>
</evidence>
<dbReference type="PANTHER" id="PTHR33295">
    <property type="entry name" value="ATPASE"/>
    <property type="match status" value="1"/>
</dbReference>
<dbReference type="SUPFAM" id="SSF52540">
    <property type="entry name" value="P-loop containing nucleoside triphosphate hydrolases"/>
    <property type="match status" value="1"/>
</dbReference>
<evidence type="ECO:0000259" key="2">
    <source>
        <dbReference type="Pfam" id="PF13635"/>
    </source>
</evidence>
<sequence>MKRKIYDQLLKWKKNNGQTALLIEGARRVGKSYIAQELAKNEYKSYILLDFSIVSDSIKELFMNYINDLDSFFLYLSTLTSVKLYERKSLIIFDEVQFFPKARQAIKHLVADGRYDYLETGSLISIKENVQDILIPSEEEKVKMFPMDFEEFCLATNNEGIYAEIERCFLNMKPMGVLHKKAMDLFRLYMIVGGMPKVVSTYIETRDFDQVDRQKRLILSLYKDDINKSKYHRLYIKSIFDEIPAQLSKQEKKFTFAASGGKYRDLIEPFEWLKDSMMVNVCYKTTEPNIGLKINMDKVTLKCFMGDTGLLISHAFDEKGIVTNEIYQKLLTNKLEVNKGMLMENIVSQMLVSGGNRLYYYQSSSIHAQDRMEIDFLIAKDKISNRHNISPIEVKSGKYNAFTSIDKFTHKYKQYIDQVYILTKDDLHITNDKIFLPLYMAGLL</sequence>
<comment type="caution">
    <text evidence="3">The sequence shown here is derived from an EMBL/GenBank/DDBJ whole genome shotgun (WGS) entry which is preliminary data.</text>
</comment>
<organism evidence="3 4">
    <name type="scientific">Faecalicoccus acidiformans</name>
    <dbReference type="NCBI Taxonomy" id="915173"/>
    <lineage>
        <taxon>Bacteria</taxon>
        <taxon>Bacillati</taxon>
        <taxon>Bacillota</taxon>
        <taxon>Erysipelotrichia</taxon>
        <taxon>Erysipelotrichales</taxon>
        <taxon>Erysipelotrichaceae</taxon>
        <taxon>Faecalicoccus</taxon>
    </lineage>
</organism>
<reference evidence="3 4" key="1">
    <citation type="submission" date="2020-08" db="EMBL/GenBank/DDBJ databases">
        <title>Genomic Encyclopedia of Type Strains, Phase IV (KMG-IV): sequencing the most valuable type-strain genomes for metagenomic binning, comparative biology and taxonomic classification.</title>
        <authorList>
            <person name="Goeker M."/>
        </authorList>
    </citation>
    <scope>NUCLEOTIDE SEQUENCE [LARGE SCALE GENOMIC DNA]</scope>
    <source>
        <strain evidence="3 4">DSM 26963</strain>
    </source>
</reference>
<feature type="domain" description="AAA" evidence="1">
    <location>
        <begin position="19"/>
        <end position="153"/>
    </location>
</feature>